<feature type="transmembrane region" description="Helical" evidence="9">
    <location>
        <begin position="108"/>
        <end position="133"/>
    </location>
</feature>
<feature type="transmembrane region" description="Helical" evidence="9">
    <location>
        <begin position="225"/>
        <end position="253"/>
    </location>
</feature>
<comment type="subcellular location">
    <subcellularLocation>
        <location evidence="1">Cell membrane</location>
        <topology evidence="1">Multi-pass membrane protein</topology>
    </subcellularLocation>
</comment>
<dbReference type="PROSITE" id="PS51106">
    <property type="entry name" value="PTS_EIIC_TYPE_4"/>
    <property type="match status" value="1"/>
</dbReference>
<evidence type="ECO:0000256" key="4">
    <source>
        <dbReference type="ARBA" id="ARBA00022597"/>
    </source>
</evidence>
<feature type="transmembrane region" description="Helical" evidence="9">
    <location>
        <begin position="154"/>
        <end position="177"/>
    </location>
</feature>
<dbReference type="InterPro" id="IPR004700">
    <property type="entry name" value="PTS_IIC_man"/>
</dbReference>
<evidence type="ECO:0000256" key="2">
    <source>
        <dbReference type="ARBA" id="ARBA00022448"/>
    </source>
</evidence>
<evidence type="ECO:0000256" key="6">
    <source>
        <dbReference type="ARBA" id="ARBA00022692"/>
    </source>
</evidence>
<evidence type="ECO:0000256" key="1">
    <source>
        <dbReference type="ARBA" id="ARBA00004651"/>
    </source>
</evidence>
<keyword evidence="5" id="KW-0598">Phosphotransferase system</keyword>
<dbReference type="Proteomes" id="UP001285244">
    <property type="component" value="Unassembled WGS sequence"/>
</dbReference>
<keyword evidence="3" id="KW-1003">Cell membrane</keyword>
<evidence type="ECO:0000313" key="12">
    <source>
        <dbReference type="Proteomes" id="UP001285244"/>
    </source>
</evidence>
<feature type="transmembrane region" description="Helical" evidence="9">
    <location>
        <begin position="79"/>
        <end position="96"/>
    </location>
</feature>
<evidence type="ECO:0000313" key="11">
    <source>
        <dbReference type="EMBL" id="MDX8416537.1"/>
    </source>
</evidence>
<keyword evidence="8 9" id="KW-0472">Membrane</keyword>
<keyword evidence="10" id="KW-0732">Signal</keyword>
<keyword evidence="7 9" id="KW-1133">Transmembrane helix</keyword>
<accession>A0ABU4WJ10</accession>
<gene>
    <name evidence="11" type="ORF">MOZ64_01600</name>
</gene>
<keyword evidence="2" id="KW-0813">Transport</keyword>
<dbReference type="EMBL" id="JALBUS010000002">
    <property type="protein sequence ID" value="MDX8416537.1"/>
    <property type="molecule type" value="Genomic_DNA"/>
</dbReference>
<feature type="transmembrane region" description="Helical" evidence="9">
    <location>
        <begin position="39"/>
        <end position="67"/>
    </location>
</feature>
<organism evidence="11 12">
    <name type="scientific">Absicoccus intestinalis</name>
    <dbReference type="NCBI Taxonomy" id="2926319"/>
    <lineage>
        <taxon>Bacteria</taxon>
        <taxon>Bacillati</taxon>
        <taxon>Bacillota</taxon>
        <taxon>Erysipelotrichia</taxon>
        <taxon>Erysipelotrichales</taxon>
        <taxon>Erysipelotrichaceae</taxon>
        <taxon>Absicoccus</taxon>
    </lineage>
</organism>
<feature type="transmembrane region" description="Helical" evidence="9">
    <location>
        <begin position="192"/>
        <end position="213"/>
    </location>
</feature>
<keyword evidence="12" id="KW-1185">Reference proteome</keyword>
<evidence type="ECO:0000256" key="7">
    <source>
        <dbReference type="ARBA" id="ARBA00022989"/>
    </source>
</evidence>
<keyword evidence="4 11" id="KW-0762">Sugar transport</keyword>
<keyword evidence="6 9" id="KW-0812">Transmembrane</keyword>
<evidence type="ECO:0000256" key="8">
    <source>
        <dbReference type="ARBA" id="ARBA00023136"/>
    </source>
</evidence>
<feature type="chain" id="PRO_5046196937" evidence="10">
    <location>
        <begin position="24"/>
        <end position="281"/>
    </location>
</feature>
<name>A0ABU4WJ10_9FIRM</name>
<proteinExistence type="predicted"/>
<evidence type="ECO:0000256" key="10">
    <source>
        <dbReference type="SAM" id="SignalP"/>
    </source>
</evidence>
<dbReference type="Pfam" id="PF03609">
    <property type="entry name" value="EII-Sor"/>
    <property type="match status" value="1"/>
</dbReference>
<sequence length="281" mass="29577">MTLFQAIIIGILSMLAASTPAMAGTTIGNYTMNRPLVAGLLLGIVFGDLRGCILISMPMQVMWIALVTPGGTVASDLRAVSYIGIPLAYVGARAAGMDFGGKEAQGLASSISAMTGVIGITLFYLTAMMNLIWQHWGWAQIEKGNIECVGKVDALLPWITNIVISFIPVTLLCYYGSGAVEEVFNNLNTSVWYVKAILTVGAVLPAVGISILLKSVITKNSDLIYFMFGFALAASMGLTLLAATAVGGVFALIDYKMAMNKIELLEAGAGASGADDDEEDI</sequence>
<evidence type="ECO:0000256" key="3">
    <source>
        <dbReference type="ARBA" id="ARBA00022475"/>
    </source>
</evidence>
<evidence type="ECO:0000256" key="5">
    <source>
        <dbReference type="ARBA" id="ARBA00022683"/>
    </source>
</evidence>
<comment type="caution">
    <text evidence="11">The sequence shown here is derived from an EMBL/GenBank/DDBJ whole genome shotgun (WGS) entry which is preliminary data.</text>
</comment>
<feature type="signal peptide" evidence="10">
    <location>
        <begin position="1"/>
        <end position="23"/>
    </location>
</feature>
<protein>
    <submittedName>
        <fullName evidence="11">PTS sugar transporter subunit IIC</fullName>
    </submittedName>
</protein>
<reference evidence="11 12" key="1">
    <citation type="submission" date="2022-03" db="EMBL/GenBank/DDBJ databases">
        <title>Novel taxa within the pig intestine.</title>
        <authorList>
            <person name="Wylensek D."/>
            <person name="Bishof K."/>
            <person name="Afrizal A."/>
            <person name="Clavel T."/>
        </authorList>
    </citation>
    <scope>NUCLEOTIDE SEQUENCE [LARGE SCALE GENOMIC DNA]</scope>
    <source>
        <strain evidence="11 12">Cla-KB-P134</strain>
    </source>
</reference>
<dbReference type="RefSeq" id="WP_320324872.1">
    <property type="nucleotide sequence ID" value="NZ_JALBUS010000002.1"/>
</dbReference>
<evidence type="ECO:0000256" key="9">
    <source>
        <dbReference type="SAM" id="Phobius"/>
    </source>
</evidence>